<dbReference type="SUPFAM" id="SSF48230">
    <property type="entry name" value="Chondroitin AC/alginate lyase"/>
    <property type="match status" value="1"/>
</dbReference>
<dbReference type="PANTHER" id="PTHR38481:SF1">
    <property type="entry name" value="HYALURONATE LYASE"/>
    <property type="match status" value="1"/>
</dbReference>
<name>A0A5C3QV85_9AGAR</name>
<keyword evidence="9" id="KW-1185">Reference proteome</keyword>
<evidence type="ECO:0000256" key="1">
    <source>
        <dbReference type="ARBA" id="ARBA00006699"/>
    </source>
</evidence>
<evidence type="ECO:0000259" key="6">
    <source>
        <dbReference type="Pfam" id="PF02884"/>
    </source>
</evidence>
<reference evidence="8 9" key="1">
    <citation type="journal article" date="2019" name="Nat. Ecol. Evol.">
        <title>Megaphylogeny resolves global patterns of mushroom evolution.</title>
        <authorList>
            <person name="Varga T."/>
            <person name="Krizsan K."/>
            <person name="Foldi C."/>
            <person name="Dima B."/>
            <person name="Sanchez-Garcia M."/>
            <person name="Sanchez-Ramirez S."/>
            <person name="Szollosi G.J."/>
            <person name="Szarkandi J.G."/>
            <person name="Papp V."/>
            <person name="Albert L."/>
            <person name="Andreopoulos W."/>
            <person name="Angelini C."/>
            <person name="Antonin V."/>
            <person name="Barry K.W."/>
            <person name="Bougher N.L."/>
            <person name="Buchanan P."/>
            <person name="Buyck B."/>
            <person name="Bense V."/>
            <person name="Catcheside P."/>
            <person name="Chovatia M."/>
            <person name="Cooper J."/>
            <person name="Damon W."/>
            <person name="Desjardin D."/>
            <person name="Finy P."/>
            <person name="Geml J."/>
            <person name="Haridas S."/>
            <person name="Hughes K."/>
            <person name="Justo A."/>
            <person name="Karasinski D."/>
            <person name="Kautmanova I."/>
            <person name="Kiss B."/>
            <person name="Kocsube S."/>
            <person name="Kotiranta H."/>
            <person name="LaButti K.M."/>
            <person name="Lechner B.E."/>
            <person name="Liimatainen K."/>
            <person name="Lipzen A."/>
            <person name="Lukacs Z."/>
            <person name="Mihaltcheva S."/>
            <person name="Morgado L.N."/>
            <person name="Niskanen T."/>
            <person name="Noordeloos M.E."/>
            <person name="Ohm R.A."/>
            <person name="Ortiz-Santana B."/>
            <person name="Ovrebo C."/>
            <person name="Racz N."/>
            <person name="Riley R."/>
            <person name="Savchenko A."/>
            <person name="Shiryaev A."/>
            <person name="Soop K."/>
            <person name="Spirin V."/>
            <person name="Szebenyi C."/>
            <person name="Tomsovsky M."/>
            <person name="Tulloss R.E."/>
            <person name="Uehling J."/>
            <person name="Grigoriev I.V."/>
            <person name="Vagvolgyi C."/>
            <person name="Papp T."/>
            <person name="Martin F.M."/>
            <person name="Miettinen O."/>
            <person name="Hibbett D.S."/>
            <person name="Nagy L.G."/>
        </authorList>
    </citation>
    <scope>NUCLEOTIDE SEQUENCE [LARGE SCALE GENOMIC DNA]</scope>
    <source>
        <strain evidence="8 9">CBS 309.79</strain>
    </source>
</reference>
<dbReference type="PANTHER" id="PTHR38481">
    <property type="entry name" value="HYALURONATE LYASE"/>
    <property type="match status" value="1"/>
</dbReference>
<dbReference type="Pfam" id="PF08124">
    <property type="entry name" value="Lyase_8_N"/>
    <property type="match status" value="1"/>
</dbReference>
<dbReference type="InterPro" id="IPR004103">
    <property type="entry name" value="Lyase_8_C"/>
</dbReference>
<dbReference type="GO" id="GO:0005975">
    <property type="term" value="P:carbohydrate metabolic process"/>
    <property type="evidence" value="ECO:0007669"/>
    <property type="project" value="InterPro"/>
</dbReference>
<evidence type="ECO:0000313" key="8">
    <source>
        <dbReference type="EMBL" id="TFL05297.1"/>
    </source>
</evidence>
<dbReference type="Proteomes" id="UP000305067">
    <property type="component" value="Unassembled WGS sequence"/>
</dbReference>
<dbReference type="InterPro" id="IPR014718">
    <property type="entry name" value="GH-type_carb-bd"/>
</dbReference>
<dbReference type="InterPro" id="IPR011071">
    <property type="entry name" value="Lyase_8-like_C"/>
</dbReference>
<comment type="similarity">
    <text evidence="1">Belongs to the polysaccharide lyase 8 family.</text>
</comment>
<feature type="compositionally biased region" description="Low complexity" evidence="4">
    <location>
        <begin position="135"/>
        <end position="148"/>
    </location>
</feature>
<protein>
    <submittedName>
        <fullName evidence="8">Chondroitin AC/alginate lyase</fullName>
    </submittedName>
</protein>
<dbReference type="InterPro" id="IPR038970">
    <property type="entry name" value="Lyase_8"/>
</dbReference>
<dbReference type="EMBL" id="ML178817">
    <property type="protein sequence ID" value="TFL05297.1"/>
    <property type="molecule type" value="Genomic_DNA"/>
</dbReference>
<dbReference type="InterPro" id="IPR011013">
    <property type="entry name" value="Gal_mutarotase_sf_dom"/>
</dbReference>
<dbReference type="GO" id="GO:0030246">
    <property type="term" value="F:carbohydrate binding"/>
    <property type="evidence" value="ECO:0007669"/>
    <property type="project" value="InterPro"/>
</dbReference>
<dbReference type="OrthoDB" id="5980780at2759"/>
<dbReference type="GO" id="GO:0005576">
    <property type="term" value="C:extracellular region"/>
    <property type="evidence" value="ECO:0007669"/>
    <property type="project" value="InterPro"/>
</dbReference>
<dbReference type="SUPFAM" id="SSF74650">
    <property type="entry name" value="Galactose mutarotase-like"/>
    <property type="match status" value="1"/>
</dbReference>
<organism evidence="8 9">
    <name type="scientific">Pterulicium gracile</name>
    <dbReference type="NCBI Taxonomy" id="1884261"/>
    <lineage>
        <taxon>Eukaryota</taxon>
        <taxon>Fungi</taxon>
        <taxon>Dikarya</taxon>
        <taxon>Basidiomycota</taxon>
        <taxon>Agaricomycotina</taxon>
        <taxon>Agaricomycetes</taxon>
        <taxon>Agaricomycetidae</taxon>
        <taxon>Agaricales</taxon>
        <taxon>Pleurotineae</taxon>
        <taxon>Pterulaceae</taxon>
        <taxon>Pterulicium</taxon>
    </lineage>
</organism>
<evidence type="ECO:0000313" key="9">
    <source>
        <dbReference type="Proteomes" id="UP000305067"/>
    </source>
</evidence>
<dbReference type="InterPro" id="IPR003159">
    <property type="entry name" value="Lyase_8_central_dom"/>
</dbReference>
<accession>A0A5C3QV85</accession>
<feature type="region of interest" description="Disordered" evidence="4">
    <location>
        <begin position="135"/>
        <end position="174"/>
    </location>
</feature>
<dbReference type="Gene3D" id="1.50.10.100">
    <property type="entry name" value="Chondroitin AC/alginate lyase"/>
    <property type="match status" value="1"/>
</dbReference>
<dbReference type="Gene3D" id="2.70.98.10">
    <property type="match status" value="1"/>
</dbReference>
<dbReference type="SUPFAM" id="SSF49863">
    <property type="entry name" value="Hyaluronate lyase-like, C-terminal domain"/>
    <property type="match status" value="1"/>
</dbReference>
<evidence type="ECO:0000259" key="5">
    <source>
        <dbReference type="Pfam" id="PF02278"/>
    </source>
</evidence>
<proteinExistence type="inferred from homology"/>
<evidence type="ECO:0000259" key="7">
    <source>
        <dbReference type="Pfam" id="PF08124"/>
    </source>
</evidence>
<keyword evidence="2" id="KW-0732">Signal</keyword>
<dbReference type="GO" id="GO:0016837">
    <property type="term" value="F:carbon-oxygen lyase activity, acting on polysaccharides"/>
    <property type="evidence" value="ECO:0007669"/>
    <property type="project" value="UniProtKB-ARBA"/>
</dbReference>
<dbReference type="Gene3D" id="2.60.220.10">
    <property type="entry name" value="Polysaccharide lyase family 8-like, C-terminal"/>
    <property type="match status" value="1"/>
</dbReference>
<dbReference type="AlphaFoldDB" id="A0A5C3QV85"/>
<dbReference type="Pfam" id="PF02884">
    <property type="entry name" value="Lyase_8_C"/>
    <property type="match status" value="1"/>
</dbReference>
<dbReference type="Pfam" id="PF02278">
    <property type="entry name" value="Lyase_8"/>
    <property type="match status" value="1"/>
</dbReference>
<evidence type="ECO:0000256" key="4">
    <source>
        <dbReference type="SAM" id="MobiDB-lite"/>
    </source>
</evidence>
<feature type="domain" description="Polysaccharide lyase family 8 C-terminal" evidence="6">
    <location>
        <begin position="866"/>
        <end position="932"/>
    </location>
</feature>
<feature type="region of interest" description="Disordered" evidence="4">
    <location>
        <begin position="187"/>
        <end position="207"/>
    </location>
</feature>
<feature type="domain" description="Polysaccharide lyase 8 N-terminal alpha-helical" evidence="7">
    <location>
        <begin position="349"/>
        <end position="502"/>
    </location>
</feature>
<evidence type="ECO:0000256" key="3">
    <source>
        <dbReference type="ARBA" id="ARBA00023239"/>
    </source>
</evidence>
<dbReference type="InterPro" id="IPR008929">
    <property type="entry name" value="Chondroitin_lyas"/>
</dbReference>
<dbReference type="InterPro" id="IPR012970">
    <property type="entry name" value="Lyase_8_alpha_N"/>
</dbReference>
<feature type="domain" description="Polysaccharide lyase family 8 central" evidence="5">
    <location>
        <begin position="587"/>
        <end position="847"/>
    </location>
</feature>
<evidence type="ECO:0000256" key="2">
    <source>
        <dbReference type="ARBA" id="ARBA00022729"/>
    </source>
</evidence>
<gene>
    <name evidence="8" type="ORF">BDV98DRAFT_524116</name>
</gene>
<feature type="compositionally biased region" description="Polar residues" evidence="4">
    <location>
        <begin position="149"/>
        <end position="174"/>
    </location>
</feature>
<keyword evidence="3 8" id="KW-0456">Lyase</keyword>
<sequence length="973" mass="104809">MGAIMGLSRAITPCCTCSRRHCQADCVKRKMPWSSLLTASLCAIALWSTTAATAAIACRSQALLLQSQEIHLLECPPTPSTFTDAAVPSSELSNTIPPQPFSDELASSALPDLFTSTSQDVSQSLSSYILSATPTLSESSSQPTSEPSITGSLTSNEPVPSTSQDSSDTESVSYTSESSFIIASGSSSANATDASSTSASSTSSASPARASLDPVVALMRQRRLSSIVGSLLSPVLISSAPPSNIQQWISTLDGSGKWPDSEINYLTGCAAQRANWPAQWHWQRILVMSSAWHGGLQWDNVQRWVANAQLRDAINRAVEWWFGRDFENVGCLVNGGTTSCPCGTTGLWNTNWYSNVILIPNLVAQVCLLLDTPPSPDFPRLTESQIGNCTKIVLRAYGTFDHGYGFTVGANVLDVAKGGIDEGLLIGNVTMLEDAYDRVHEEVSIQTQNKADGIRPDGSFGQHVGIIYNGNYGKDYLNADMELELIAAETPFAADASSIAALEVLFDGDRWMVFQNTELGIKQWDTSVVSRFISFAVVDGQANAAMGINLTKVETLGNQWDSNTIRTFGTSLSPTTSHANAGNLVGNRVFYNNDYMVHRGKNYVSTLRMYSSRTLNTECVNSQNPLGFHLSDGTRYTYVYGAEYQDIAAAWDWNLVPGTTTDYENTPLNCGQALHTGVESFVGGVTTGTTGIGVMKYTNPLTKQLSFQKAWFFLKGDREHVMIGNIRSNSSAPVYSVLDQKRHKGKVLVDGRDVSSSSEWNNGGSTFKTATNLWHNNVGYVFPRSMTSLVGSNLVVKVGQRFGNYSTIGTSTQPTYKVGLFTAYLDHSSFFNSTYAPTSYTTFPAISSSSFESIRKAFDPTGILELRNDPTVSAIIDNTYSTLYAVFWGSSGGEVLFRCPDRSPAKMTSSRNVVVVVDLKSGDVTVSDPGQSAGASVTLTMQGQCVGGSKSLRITLPGGLDLGKSVVRNVSRG</sequence>